<feature type="compositionally biased region" description="Polar residues" evidence="2">
    <location>
        <begin position="315"/>
        <end position="324"/>
    </location>
</feature>
<dbReference type="SUPFAM" id="SSF46689">
    <property type="entry name" value="Homeodomain-like"/>
    <property type="match status" value="2"/>
</dbReference>
<reference evidence="5" key="2">
    <citation type="submission" date="2025-08" db="UniProtKB">
        <authorList>
            <consortium name="RefSeq"/>
        </authorList>
    </citation>
    <scope>IDENTIFICATION</scope>
    <source>
        <tissue evidence="5">Leaf</tissue>
    </source>
</reference>
<dbReference type="KEGG" id="soe:110803228"/>
<feature type="compositionally biased region" description="Basic and acidic residues" evidence="2">
    <location>
        <begin position="7"/>
        <end position="22"/>
    </location>
</feature>
<feature type="domain" description="SANT" evidence="3">
    <location>
        <begin position="790"/>
        <end position="841"/>
    </location>
</feature>
<feature type="region of interest" description="Disordered" evidence="2">
    <location>
        <begin position="1195"/>
        <end position="1217"/>
    </location>
</feature>
<feature type="compositionally biased region" description="Acidic residues" evidence="2">
    <location>
        <begin position="303"/>
        <end position="313"/>
    </location>
</feature>
<dbReference type="Gene3D" id="1.10.10.60">
    <property type="entry name" value="Homeodomain-like"/>
    <property type="match status" value="1"/>
</dbReference>
<protein>
    <submittedName>
        <fullName evidence="5">Uncharacterized protein isoform X1</fullName>
    </submittedName>
</protein>
<evidence type="ECO:0000256" key="1">
    <source>
        <dbReference type="SAM" id="Coils"/>
    </source>
</evidence>
<evidence type="ECO:0000259" key="3">
    <source>
        <dbReference type="PROSITE" id="PS51293"/>
    </source>
</evidence>
<dbReference type="SMART" id="SM00717">
    <property type="entry name" value="SANT"/>
    <property type="match status" value="2"/>
</dbReference>
<dbReference type="GeneID" id="110803228"/>
<feature type="compositionally biased region" description="Basic and acidic residues" evidence="2">
    <location>
        <begin position="85"/>
        <end position="102"/>
    </location>
</feature>
<feature type="compositionally biased region" description="Basic and acidic residues" evidence="2">
    <location>
        <begin position="293"/>
        <end position="302"/>
    </location>
</feature>
<accession>A0A9R0KAF0</accession>
<dbReference type="CDD" id="cd00167">
    <property type="entry name" value="SANT"/>
    <property type="match status" value="1"/>
</dbReference>
<keyword evidence="4" id="KW-1185">Reference proteome</keyword>
<feature type="region of interest" description="Disordered" evidence="2">
    <location>
        <begin position="1"/>
        <end position="325"/>
    </location>
</feature>
<feature type="compositionally biased region" description="Low complexity" evidence="2">
    <location>
        <begin position="36"/>
        <end position="49"/>
    </location>
</feature>
<dbReference type="PANTHER" id="PTHR47340:SF1">
    <property type="entry name" value="DUPLICATED HOMEODOMAIN-LIKE SUPERFAMILY PROTEIN"/>
    <property type="match status" value="1"/>
</dbReference>
<feature type="compositionally biased region" description="Basic and acidic residues" evidence="2">
    <location>
        <begin position="173"/>
        <end position="191"/>
    </location>
</feature>
<reference evidence="4" key="1">
    <citation type="journal article" date="2021" name="Nat. Commun.">
        <title>Genomic analyses provide insights into spinach domestication and the genetic basis of agronomic traits.</title>
        <authorList>
            <person name="Cai X."/>
            <person name="Sun X."/>
            <person name="Xu C."/>
            <person name="Sun H."/>
            <person name="Wang X."/>
            <person name="Ge C."/>
            <person name="Zhang Z."/>
            <person name="Wang Q."/>
            <person name="Fei Z."/>
            <person name="Jiao C."/>
            <person name="Wang Q."/>
        </authorList>
    </citation>
    <scope>NUCLEOTIDE SEQUENCE [LARGE SCALE GENOMIC DNA]</scope>
    <source>
        <strain evidence="4">cv. Varoflay</strain>
    </source>
</reference>
<name>A0A9R0KAF0_SPIOL</name>
<keyword evidence="1" id="KW-0175">Coiled coil</keyword>
<evidence type="ECO:0000256" key="2">
    <source>
        <dbReference type="SAM" id="MobiDB-lite"/>
    </source>
</evidence>
<feature type="region of interest" description="Disordered" evidence="2">
    <location>
        <begin position="517"/>
        <end position="539"/>
    </location>
</feature>
<sequence length="1598" mass="173482">MPPEPLPWDRKELFRDRKHSHEFGGGPPPSRWRDTSSSSSYGGSRNNNNNHHHHNNNDFSPRWGFPSSEFRRPPGHGKQGGWHIYPEDHGYSTPRSGDRFMDDSNMFRQSGMRGDGRYGRFYREGRPFGQRDWRGHSWEANHHHSGPANGVGRPHSVNDQRSVGDSPVRASHPHSDPRDQFHTKDQIDKMSDANGSGMGQRVDRDSLVGSLDWKPLKWSRSGSLTSRGSGFSHSSSSKSIGGESSDVKGDLPPKNVSPVQSPSGDAVACGPSVTPEETSSRKKPRLGWGEGLAKYEKKKVDGPEDNVNNDDNAEPSHSNPSNLIVKSPKITGFSDCSSPATPSSFACSSSPGLEDRTYAKTVNAGGDTSNFSVTSMPIPESHLEESHFRLEKLELKSISNLGSLLTELLQADDQCSMDSGFMRSSAFNKLLLWKGEISKTLELTETEIDSLENELTTLKSGNARSFHCPASSNSGPADYRDGPIDGQTVFPRPHPLEVVSNGDVILEDGLPCDNAGGVQAESKDEDIDSPGTATSKFVEPPIQKPVSCDVCKNPSYGETGFVESTQSTADVGTSCQGHDRSLVQLNNSTAIGIEHPGVCDYKEGNICDTILASNKEFANRAAEGILKLLPNCDYSIEANRVSCMSADSTIKEKFLRRKRALRFKERVISLKYRAFHHLWKEDLRLLSLRSHRTKPLKKPDLSSRTLQIGSQKHRSSIRARFTSPAGSLSLVPTTEIINFTSKLLSDSNAKVYRSGLKMPAMILDEKEKMSKFVSSNGLIEDPCAVEEERTMINPWTFEEKEIFMDKLATHGKDFRKIASFLDHKTTADCVEFYYKNHKSESFEKIKKLEVKKIGKPLSADTYLVTSGKKWSREMNAASLDILGAASVIAAEADQALETSKLLSGKSSKTKSRGPAVIIEASNSFYGAEDERETAAADVLAGICGSLSSEAMSSCITSSVDPGEGNQDWKHQKVGSSIRRPLTPEVTQSVDDGTCSDESCGEMDPTDWTDDEKSLFVQAFSSHGKDFLMISRCVRTKSRDQCKVFFSKARKCLGLDTLPTGSGSRGTHASNDTNEGGSDTEDAGIVETGSIVCSDKSGSRIDEDLLHVNQDVSKPEVTVAESNILEESCGPGQLDHKDAGLELAGVIDPIARGRVVDVLVKDSATVVNTQRSDVQLMIQDDKVEVNPAIYRSGAEVAPHDSGAAKDVESSGISSAPAEFASPGDGLLKPSTAGDNVHHLQSGSSVMNRGGELCRDLEGFPLDLSIKADLHDVITHTVGAESIEHSFQDSFLRKCSRSISHNSVAELPLLEQSKDEFGSSCSSKADKPCRNGNVKLFGKILSKSSSLDKPTCNTVLNDEKAKHHSSSGGKFDVKLAVNQDLKGNSTCFAEDHNSFMGLENVPIRSYGFWDGTKIQTGFPTLPDSALLLAKYPSAFSNYTISSPKPEKQTVAAVAVSSGNECNMNGACVFSPREFSSSNGGSVIDYNNGSRKQEGLQHPFRLEMKQRSKDVVVFPEVQRNGFEALQQQGNGIVKLNVVQGGDNIIGGSCSGISDPVAALKLHYATQQYGNGKNGNGNGHAVNGIVREEPWRSQGGGGDVGR</sequence>
<dbReference type="RefSeq" id="XP_021864415.2">
    <property type="nucleotide sequence ID" value="XM_022008723.2"/>
</dbReference>
<feature type="region of interest" description="Disordered" evidence="2">
    <location>
        <begin position="1058"/>
        <end position="1083"/>
    </location>
</feature>
<dbReference type="Gene3D" id="1.20.58.1880">
    <property type="match status" value="1"/>
</dbReference>
<feature type="coiled-coil region" evidence="1">
    <location>
        <begin position="434"/>
        <end position="461"/>
    </location>
</feature>
<feature type="compositionally biased region" description="Polar residues" evidence="2">
    <location>
        <begin position="1058"/>
        <end position="1076"/>
    </location>
</feature>
<organism evidence="4 5">
    <name type="scientific">Spinacia oleracea</name>
    <name type="common">Spinach</name>
    <dbReference type="NCBI Taxonomy" id="3562"/>
    <lineage>
        <taxon>Eukaryota</taxon>
        <taxon>Viridiplantae</taxon>
        <taxon>Streptophyta</taxon>
        <taxon>Embryophyta</taxon>
        <taxon>Tracheophyta</taxon>
        <taxon>Spermatophyta</taxon>
        <taxon>Magnoliopsida</taxon>
        <taxon>eudicotyledons</taxon>
        <taxon>Gunneridae</taxon>
        <taxon>Pentapetalae</taxon>
        <taxon>Caryophyllales</taxon>
        <taxon>Chenopodiaceae</taxon>
        <taxon>Chenopodioideae</taxon>
        <taxon>Anserineae</taxon>
        <taxon>Spinacia</taxon>
    </lineage>
</organism>
<feature type="compositionally biased region" description="Basic and acidic residues" evidence="2">
    <location>
        <begin position="114"/>
        <end position="142"/>
    </location>
</feature>
<dbReference type="InterPro" id="IPR017884">
    <property type="entry name" value="SANT_dom"/>
</dbReference>
<evidence type="ECO:0000313" key="4">
    <source>
        <dbReference type="Proteomes" id="UP000813463"/>
    </source>
</evidence>
<proteinExistence type="predicted"/>
<dbReference type="InterPro" id="IPR001005">
    <property type="entry name" value="SANT/Myb"/>
</dbReference>
<gene>
    <name evidence="5" type="primary">LOC110803228</name>
</gene>
<feature type="domain" description="SANT" evidence="3">
    <location>
        <begin position="1005"/>
        <end position="1053"/>
    </location>
</feature>
<dbReference type="InterPro" id="IPR009057">
    <property type="entry name" value="Homeodomain-like_sf"/>
</dbReference>
<feature type="compositionally biased region" description="Low complexity" evidence="2">
    <location>
        <begin position="219"/>
        <end position="244"/>
    </location>
</feature>
<dbReference type="PANTHER" id="PTHR47340">
    <property type="entry name" value="DUPLICATED HOMEODOMAIN-LIKE SUPERFAMILY PROTEIN"/>
    <property type="match status" value="1"/>
</dbReference>
<dbReference type="Proteomes" id="UP000813463">
    <property type="component" value="Chromosome 1"/>
</dbReference>
<feature type="region of interest" description="Disordered" evidence="2">
    <location>
        <begin position="985"/>
        <end position="1006"/>
    </location>
</feature>
<dbReference type="GO" id="GO:0006355">
    <property type="term" value="P:regulation of DNA-templated transcription"/>
    <property type="evidence" value="ECO:0000318"/>
    <property type="project" value="GO_Central"/>
</dbReference>
<dbReference type="Pfam" id="PF00249">
    <property type="entry name" value="Myb_DNA-binding"/>
    <property type="match status" value="2"/>
</dbReference>
<dbReference type="GO" id="GO:0005634">
    <property type="term" value="C:nucleus"/>
    <property type="evidence" value="ECO:0000318"/>
    <property type="project" value="GO_Central"/>
</dbReference>
<feature type="region of interest" description="Disordered" evidence="2">
    <location>
        <begin position="1567"/>
        <end position="1598"/>
    </location>
</feature>
<evidence type="ECO:0000313" key="5">
    <source>
        <dbReference type="RefSeq" id="XP_021864415.2"/>
    </source>
</evidence>
<dbReference type="PROSITE" id="PS51293">
    <property type="entry name" value="SANT"/>
    <property type="match status" value="2"/>
</dbReference>